<dbReference type="KEGG" id="bmei:Spa11_19530"/>
<dbReference type="AlphaFoldDB" id="A0A518K7J6"/>
<organism evidence="1 2">
    <name type="scientific">Botrimarina mediterranea</name>
    <dbReference type="NCBI Taxonomy" id="2528022"/>
    <lineage>
        <taxon>Bacteria</taxon>
        <taxon>Pseudomonadati</taxon>
        <taxon>Planctomycetota</taxon>
        <taxon>Planctomycetia</taxon>
        <taxon>Pirellulales</taxon>
        <taxon>Lacipirellulaceae</taxon>
        <taxon>Botrimarina</taxon>
    </lineage>
</organism>
<dbReference type="EMBL" id="CP036349">
    <property type="protein sequence ID" value="QDV73754.1"/>
    <property type="molecule type" value="Genomic_DNA"/>
</dbReference>
<name>A0A518K7J6_9BACT</name>
<accession>A0A518K7J6</accession>
<keyword evidence="2" id="KW-1185">Reference proteome</keyword>
<sequence>MPGRRDFVPDGIGGAMRLFTVPDDGFVILCLLL</sequence>
<gene>
    <name evidence="1" type="ORF">Spa11_19530</name>
</gene>
<proteinExistence type="predicted"/>
<evidence type="ECO:0000313" key="1">
    <source>
        <dbReference type="EMBL" id="QDV73754.1"/>
    </source>
</evidence>
<reference evidence="1 2" key="1">
    <citation type="submission" date="2019-02" db="EMBL/GenBank/DDBJ databases">
        <title>Deep-cultivation of Planctomycetes and their phenomic and genomic characterization uncovers novel biology.</title>
        <authorList>
            <person name="Wiegand S."/>
            <person name="Jogler M."/>
            <person name="Boedeker C."/>
            <person name="Pinto D."/>
            <person name="Vollmers J."/>
            <person name="Rivas-Marin E."/>
            <person name="Kohn T."/>
            <person name="Peeters S.H."/>
            <person name="Heuer A."/>
            <person name="Rast P."/>
            <person name="Oberbeckmann S."/>
            <person name="Bunk B."/>
            <person name="Jeske O."/>
            <person name="Meyerdierks A."/>
            <person name="Storesund J.E."/>
            <person name="Kallscheuer N."/>
            <person name="Luecker S."/>
            <person name="Lage O.M."/>
            <person name="Pohl T."/>
            <person name="Merkel B.J."/>
            <person name="Hornburger P."/>
            <person name="Mueller R.-W."/>
            <person name="Bruemmer F."/>
            <person name="Labrenz M."/>
            <person name="Spormann A.M."/>
            <person name="Op den Camp H."/>
            <person name="Overmann J."/>
            <person name="Amann R."/>
            <person name="Jetten M.S.M."/>
            <person name="Mascher T."/>
            <person name="Medema M.H."/>
            <person name="Devos D.P."/>
            <person name="Kaster A.-K."/>
            <person name="Ovreas L."/>
            <person name="Rohde M."/>
            <person name="Galperin M.Y."/>
            <person name="Jogler C."/>
        </authorList>
    </citation>
    <scope>NUCLEOTIDE SEQUENCE [LARGE SCALE GENOMIC DNA]</scope>
    <source>
        <strain evidence="1 2">Spa11</strain>
    </source>
</reference>
<evidence type="ECO:0000313" key="2">
    <source>
        <dbReference type="Proteomes" id="UP000316426"/>
    </source>
</evidence>
<protein>
    <submittedName>
        <fullName evidence="1">Uncharacterized protein</fullName>
    </submittedName>
</protein>
<dbReference type="Proteomes" id="UP000316426">
    <property type="component" value="Chromosome"/>
</dbReference>